<evidence type="ECO:0000256" key="2">
    <source>
        <dbReference type="ARBA" id="ARBA00009307"/>
    </source>
</evidence>
<evidence type="ECO:0000256" key="3">
    <source>
        <dbReference type="ARBA" id="ARBA00022478"/>
    </source>
</evidence>
<evidence type="ECO:0000259" key="5">
    <source>
        <dbReference type="Pfam" id="PF08292"/>
    </source>
</evidence>
<dbReference type="Pfam" id="PF08292">
    <property type="entry name" value="RNA_pol_Rbc25"/>
    <property type="match status" value="1"/>
</dbReference>
<dbReference type="GO" id="GO:0006384">
    <property type="term" value="P:transcription initiation at RNA polymerase III promoter"/>
    <property type="evidence" value="ECO:0007669"/>
    <property type="project" value="TreeGrafter"/>
</dbReference>
<sequence length="200" mass="22725">MFGIITIEDQISILPNELEYFPDYQTNRSDRNKSNKGDPLVLMSNRINEKYINKIVKNAGLITTFVGFDEVGYAEIDYDSGALMFKVSFQMIAFRPYAGEVIEGVIIGSDSTGLTISLGFFSDIKIPCSDLREPKSMDINTMLWSWDYENHKLLYLIDSKIRFRVTSIIFNEQNNSSNLSPMAIVGNVQEDGLGMISWWS</sequence>
<keyword evidence="7" id="KW-1185">Reference proteome</keyword>
<dbReference type="Gene3D" id="2.40.50.140">
    <property type="entry name" value="Nucleic acid-binding proteins"/>
    <property type="match status" value="1"/>
</dbReference>
<evidence type="ECO:0000313" key="7">
    <source>
        <dbReference type="Proteomes" id="UP001311799"/>
    </source>
</evidence>
<dbReference type="SUPFAM" id="SSF50249">
    <property type="entry name" value="Nucleic acid-binding proteins"/>
    <property type="match status" value="1"/>
</dbReference>
<keyword evidence="4" id="KW-0804">Transcription</keyword>
<reference evidence="6 7" key="1">
    <citation type="submission" date="2023-10" db="EMBL/GenBank/DDBJ databases">
        <title>Comparative genomics analysis reveals potential genetic determinants of host preference in Cryptosporidium xiaoi.</title>
        <authorList>
            <person name="Xiao L."/>
            <person name="Li J."/>
        </authorList>
    </citation>
    <scope>NUCLEOTIDE SEQUENCE [LARGE SCALE GENOMIC DNA]</scope>
    <source>
        <strain evidence="6 7">52996</strain>
    </source>
</reference>
<dbReference type="EMBL" id="JAWDEY010000036">
    <property type="protein sequence ID" value="KAK6587872.1"/>
    <property type="molecule type" value="Genomic_DNA"/>
</dbReference>
<dbReference type="AlphaFoldDB" id="A0AAV9XT37"/>
<evidence type="ECO:0000256" key="1">
    <source>
        <dbReference type="ARBA" id="ARBA00004123"/>
    </source>
</evidence>
<protein>
    <submittedName>
        <fullName evidence="6">RPB7 subunit of the RNA polymerase III</fullName>
    </submittedName>
</protein>
<evidence type="ECO:0000256" key="4">
    <source>
        <dbReference type="ARBA" id="ARBA00023163"/>
    </source>
</evidence>
<dbReference type="PANTHER" id="PTHR12709:SF1">
    <property type="entry name" value="DNA-DIRECTED RNA POLYMERASE III SUBUNIT RPC8"/>
    <property type="match status" value="1"/>
</dbReference>
<comment type="caution">
    <text evidence="6">The sequence shown here is derived from an EMBL/GenBank/DDBJ whole genome shotgun (WGS) entry which is preliminary data.</text>
</comment>
<accession>A0AAV9XT37</accession>
<dbReference type="Gene3D" id="3.30.1490.120">
    <property type="entry name" value="RNA polymerase Rpb7-like, N-terminal domain"/>
    <property type="match status" value="1"/>
</dbReference>
<dbReference type="SUPFAM" id="SSF88798">
    <property type="entry name" value="N-terminal, heterodimerisation domain of RBP7 (RpoE)"/>
    <property type="match status" value="1"/>
</dbReference>
<dbReference type="InterPro" id="IPR036898">
    <property type="entry name" value="RNA_pol_Rpb7-like_N_sf"/>
</dbReference>
<dbReference type="Proteomes" id="UP001311799">
    <property type="component" value="Unassembled WGS sequence"/>
</dbReference>
<comment type="subcellular location">
    <subcellularLocation>
        <location evidence="1">Nucleus</location>
    </subcellularLocation>
</comment>
<comment type="similarity">
    <text evidence="2">Belongs to the eukaryotic RPB7/RPC8 RNA polymerase subunit family.</text>
</comment>
<gene>
    <name evidence="6" type="ORF">RS030_81315</name>
</gene>
<keyword evidence="3" id="KW-0240">DNA-directed RNA polymerase</keyword>
<dbReference type="InterPro" id="IPR012340">
    <property type="entry name" value="NA-bd_OB-fold"/>
</dbReference>
<feature type="domain" description="RNA polymerase III subunit Rpc25" evidence="5">
    <location>
        <begin position="100"/>
        <end position="176"/>
    </location>
</feature>
<organism evidence="6 7">
    <name type="scientific">Cryptosporidium xiaoi</name>
    <dbReference type="NCBI Taxonomy" id="659607"/>
    <lineage>
        <taxon>Eukaryota</taxon>
        <taxon>Sar</taxon>
        <taxon>Alveolata</taxon>
        <taxon>Apicomplexa</taxon>
        <taxon>Conoidasida</taxon>
        <taxon>Coccidia</taxon>
        <taxon>Eucoccidiorida</taxon>
        <taxon>Eimeriorina</taxon>
        <taxon>Cryptosporidiidae</taxon>
        <taxon>Cryptosporidium</taxon>
    </lineage>
</organism>
<dbReference type="PANTHER" id="PTHR12709">
    <property type="entry name" value="DNA-DIRECTED RNA POLYMERASE II, III"/>
    <property type="match status" value="1"/>
</dbReference>
<proteinExistence type="inferred from homology"/>
<name>A0AAV9XT37_9CRYT</name>
<evidence type="ECO:0000313" key="6">
    <source>
        <dbReference type="EMBL" id="KAK6587872.1"/>
    </source>
</evidence>
<dbReference type="InterPro" id="IPR013238">
    <property type="entry name" value="RNA_pol_III_Rbc25"/>
</dbReference>
<dbReference type="GO" id="GO:0005666">
    <property type="term" value="C:RNA polymerase III complex"/>
    <property type="evidence" value="ECO:0007669"/>
    <property type="project" value="TreeGrafter"/>
</dbReference>
<dbReference type="InterPro" id="IPR045113">
    <property type="entry name" value="Rpb7-like"/>
</dbReference>